<keyword evidence="2" id="KW-1185">Reference proteome</keyword>
<proteinExistence type="predicted"/>
<name>A0ABV5LMM7_9ACTN</name>
<gene>
    <name evidence="1" type="ORF">ACFFUA_38080</name>
</gene>
<evidence type="ECO:0000313" key="2">
    <source>
        <dbReference type="Proteomes" id="UP001589753"/>
    </source>
</evidence>
<evidence type="ECO:0000313" key="1">
    <source>
        <dbReference type="EMBL" id="MFB9353138.1"/>
    </source>
</evidence>
<organism evidence="1 2">
    <name type="scientific">Streptomyces heliomycini</name>
    <dbReference type="NCBI Taxonomy" id="284032"/>
    <lineage>
        <taxon>Bacteria</taxon>
        <taxon>Bacillati</taxon>
        <taxon>Actinomycetota</taxon>
        <taxon>Actinomycetes</taxon>
        <taxon>Kitasatosporales</taxon>
        <taxon>Streptomycetaceae</taxon>
        <taxon>Streptomyces</taxon>
    </lineage>
</organism>
<feature type="non-terminal residue" evidence="1">
    <location>
        <position position="154"/>
    </location>
</feature>
<comment type="caution">
    <text evidence="1">The sequence shown here is derived from an EMBL/GenBank/DDBJ whole genome shotgun (WGS) entry which is preliminary data.</text>
</comment>
<accession>A0ABV5LMM7</accession>
<reference evidence="1 2" key="1">
    <citation type="submission" date="2024-09" db="EMBL/GenBank/DDBJ databases">
        <authorList>
            <person name="Sun Q."/>
            <person name="Mori K."/>
        </authorList>
    </citation>
    <scope>NUCLEOTIDE SEQUENCE [LARGE SCALE GENOMIC DNA]</scope>
    <source>
        <strain evidence="1 2">JCM 9767</strain>
    </source>
</reference>
<dbReference type="EMBL" id="JBHMDI010000366">
    <property type="protein sequence ID" value="MFB9353138.1"/>
    <property type="molecule type" value="Genomic_DNA"/>
</dbReference>
<sequence length="154" mass="17573">MAEQIIETVEPLPDEKESCFGARAYCPLCGEGTSSAYEKGYALPEGLRRHLTGWGKSHICVVMEAAHQLALDHFHDKFSADEEAQILEPKKRKNERIQSEILIRTGPASEPELLDEIGYFGEPRNKIEWVRAESRLVELGFQISEEERVRQYVL</sequence>
<dbReference type="RefSeq" id="WP_380957973.1">
    <property type="nucleotide sequence ID" value="NZ_JBHMDI010000366.1"/>
</dbReference>
<protein>
    <submittedName>
        <fullName evidence="1">Uncharacterized protein</fullName>
    </submittedName>
</protein>
<dbReference type="Proteomes" id="UP001589753">
    <property type="component" value="Unassembled WGS sequence"/>
</dbReference>